<reference evidence="3" key="1">
    <citation type="journal article" date="2019" name="Int. J. Syst. Evol. Microbiol.">
        <title>The Global Catalogue of Microorganisms (GCM) 10K type strain sequencing project: providing services to taxonomists for standard genome sequencing and annotation.</title>
        <authorList>
            <consortium name="The Broad Institute Genomics Platform"/>
            <consortium name="The Broad Institute Genome Sequencing Center for Infectious Disease"/>
            <person name="Wu L."/>
            <person name="Ma J."/>
        </authorList>
    </citation>
    <scope>NUCLEOTIDE SEQUENCE [LARGE SCALE GENOMIC DNA]</scope>
    <source>
        <strain evidence="3">CGMCC 1.16855</strain>
    </source>
</reference>
<evidence type="ECO:0000313" key="2">
    <source>
        <dbReference type="EMBL" id="MFC2999493.1"/>
    </source>
</evidence>
<organism evidence="2 3">
    <name type="scientific">Falsiroseomonas tokyonensis</name>
    <dbReference type="NCBI Taxonomy" id="430521"/>
    <lineage>
        <taxon>Bacteria</taxon>
        <taxon>Pseudomonadati</taxon>
        <taxon>Pseudomonadota</taxon>
        <taxon>Alphaproteobacteria</taxon>
        <taxon>Acetobacterales</taxon>
        <taxon>Roseomonadaceae</taxon>
        <taxon>Falsiroseomonas</taxon>
    </lineage>
</organism>
<dbReference type="RefSeq" id="WP_216835540.1">
    <property type="nucleotide sequence ID" value="NZ_JAFNJS010000002.1"/>
</dbReference>
<sequence length="120" mass="12480">MSNLPRQLLREPAAKGPTLAENDNHPGAGPEVLDWHRGDGDDTVIGGGGGDTLRLIGTGLTPEGLLARIETESGSPAPRLLGSAVDVTGVVGRIVLGSETVIFRAMERLILQGRPASNDH</sequence>
<dbReference type="Proteomes" id="UP001595420">
    <property type="component" value="Unassembled WGS sequence"/>
</dbReference>
<name>A0ABV7BSL3_9PROT</name>
<dbReference type="EMBL" id="JBHRSB010000002">
    <property type="protein sequence ID" value="MFC2999493.1"/>
    <property type="molecule type" value="Genomic_DNA"/>
</dbReference>
<keyword evidence="3" id="KW-1185">Reference proteome</keyword>
<accession>A0ABV7BSL3</accession>
<evidence type="ECO:0000256" key="1">
    <source>
        <dbReference type="SAM" id="MobiDB-lite"/>
    </source>
</evidence>
<evidence type="ECO:0000313" key="3">
    <source>
        <dbReference type="Proteomes" id="UP001595420"/>
    </source>
</evidence>
<comment type="caution">
    <text evidence="2">The sequence shown here is derived from an EMBL/GenBank/DDBJ whole genome shotgun (WGS) entry which is preliminary data.</text>
</comment>
<feature type="region of interest" description="Disordered" evidence="1">
    <location>
        <begin position="1"/>
        <end position="49"/>
    </location>
</feature>
<proteinExistence type="predicted"/>
<protein>
    <submittedName>
        <fullName evidence="2">Uncharacterized protein</fullName>
    </submittedName>
</protein>
<gene>
    <name evidence="2" type="ORF">ACFOD3_06285</name>
</gene>